<evidence type="ECO:0008006" key="4">
    <source>
        <dbReference type="Google" id="ProtNLM"/>
    </source>
</evidence>
<dbReference type="Proteomes" id="UP000187209">
    <property type="component" value="Unassembled WGS sequence"/>
</dbReference>
<reference evidence="2 3" key="1">
    <citation type="submission" date="2016-11" db="EMBL/GenBank/DDBJ databases">
        <title>The macronuclear genome of Stentor coeruleus: a giant cell with tiny introns.</title>
        <authorList>
            <person name="Slabodnick M."/>
            <person name="Ruby J.G."/>
            <person name="Reiff S.B."/>
            <person name="Swart E.C."/>
            <person name="Gosai S."/>
            <person name="Prabakaran S."/>
            <person name="Witkowska E."/>
            <person name="Larue G.E."/>
            <person name="Fisher S."/>
            <person name="Freeman R.M."/>
            <person name="Gunawardena J."/>
            <person name="Chu W."/>
            <person name="Stover N.A."/>
            <person name="Gregory B.D."/>
            <person name="Nowacki M."/>
            <person name="Derisi J."/>
            <person name="Roy S.W."/>
            <person name="Marshall W.F."/>
            <person name="Sood P."/>
        </authorList>
    </citation>
    <scope>NUCLEOTIDE SEQUENCE [LARGE SCALE GENOMIC DNA]</scope>
    <source>
        <strain evidence="2">WM001</strain>
    </source>
</reference>
<proteinExistence type="predicted"/>
<comment type="caution">
    <text evidence="2">The sequence shown here is derived from an EMBL/GenBank/DDBJ whole genome shotgun (WGS) entry which is preliminary data.</text>
</comment>
<dbReference type="AlphaFoldDB" id="A0A1R2C0C2"/>
<organism evidence="2 3">
    <name type="scientific">Stentor coeruleus</name>
    <dbReference type="NCBI Taxonomy" id="5963"/>
    <lineage>
        <taxon>Eukaryota</taxon>
        <taxon>Sar</taxon>
        <taxon>Alveolata</taxon>
        <taxon>Ciliophora</taxon>
        <taxon>Postciliodesmatophora</taxon>
        <taxon>Heterotrichea</taxon>
        <taxon>Heterotrichida</taxon>
        <taxon>Stentoridae</taxon>
        <taxon>Stentor</taxon>
    </lineage>
</organism>
<sequence>MSKNAKGLTLQSKATKAIRKTKQSSILASSLSPKLDASTKNLPKINEISLSPYAIKLRTNIKLSNFLNNQKMLSKKLTRETSDIDQSSPSLLPNKTEFCMTPILDLSSIEDKNNLYNKGKEMFEALVKTKGSKNHFENCRKSLENIIQNEKNFSEPLKIIKEEYEKIIKAQKEKIEEKNRKIENLEKSEKCFAHEIEKLVLENRRVMYSNEKYKSKYIKANKKFDRIIEDEDLDLEMTDMNWRKVIKENLYLKEMLNGTKIELVYYRKKARKVNILLNTLENHGFDVEYLRNIVKEKTDKQVPNCQEKDETYENTENENILSSYRNEKIPIHDVPRLNLSGICKYNEESGYNLDESSSFNIF</sequence>
<accession>A0A1R2C0C2</accession>
<keyword evidence="1" id="KW-0175">Coiled coil</keyword>
<name>A0A1R2C0C2_9CILI</name>
<gene>
    <name evidence="2" type="ORF">SteCoe_16904</name>
</gene>
<evidence type="ECO:0000313" key="3">
    <source>
        <dbReference type="Proteomes" id="UP000187209"/>
    </source>
</evidence>
<evidence type="ECO:0000256" key="1">
    <source>
        <dbReference type="SAM" id="Coils"/>
    </source>
</evidence>
<dbReference type="EMBL" id="MPUH01000341">
    <property type="protein sequence ID" value="OMJ82427.1"/>
    <property type="molecule type" value="Genomic_DNA"/>
</dbReference>
<keyword evidence="3" id="KW-1185">Reference proteome</keyword>
<protein>
    <recommendedName>
        <fullName evidence="4">Translin-associated factor X-interacting protein 1 N-terminal domain-containing protein</fullName>
    </recommendedName>
</protein>
<evidence type="ECO:0000313" key="2">
    <source>
        <dbReference type="EMBL" id="OMJ82427.1"/>
    </source>
</evidence>
<feature type="coiled-coil region" evidence="1">
    <location>
        <begin position="160"/>
        <end position="195"/>
    </location>
</feature>